<evidence type="ECO:0000256" key="1">
    <source>
        <dbReference type="SAM" id="Phobius"/>
    </source>
</evidence>
<dbReference type="PANTHER" id="PTHR24224">
    <property type="entry name" value="CARDIOACCELERATORY PEPTIDE RECEPTOR-RELATED"/>
    <property type="match status" value="1"/>
</dbReference>
<dbReference type="PANTHER" id="PTHR24224:SF17">
    <property type="entry name" value="G-PROTEIN COUPLED RECEPTORS FAMILY 1 PROFILE DOMAIN-CONTAINING PROTEIN"/>
    <property type="match status" value="1"/>
</dbReference>
<keyword evidence="3" id="KW-1185">Reference proteome</keyword>
<name>A0A8R1HYN8_CAEJA</name>
<evidence type="ECO:0008006" key="4">
    <source>
        <dbReference type="Google" id="ProtNLM"/>
    </source>
</evidence>
<reference evidence="2" key="2">
    <citation type="submission" date="2022-06" db="UniProtKB">
        <authorList>
            <consortium name="EnsemblMetazoa"/>
        </authorList>
    </citation>
    <scope>IDENTIFICATION</scope>
    <source>
        <strain evidence="2">DF5081</strain>
    </source>
</reference>
<dbReference type="AlphaFoldDB" id="A0A8R1HYN8"/>
<organism evidence="2 3">
    <name type="scientific">Caenorhabditis japonica</name>
    <dbReference type="NCBI Taxonomy" id="281687"/>
    <lineage>
        <taxon>Eukaryota</taxon>
        <taxon>Metazoa</taxon>
        <taxon>Ecdysozoa</taxon>
        <taxon>Nematoda</taxon>
        <taxon>Chromadorea</taxon>
        <taxon>Rhabditida</taxon>
        <taxon>Rhabditina</taxon>
        <taxon>Rhabditomorpha</taxon>
        <taxon>Rhabditoidea</taxon>
        <taxon>Rhabditidae</taxon>
        <taxon>Peloderinae</taxon>
        <taxon>Caenorhabditis</taxon>
    </lineage>
</organism>
<reference evidence="3" key="1">
    <citation type="submission" date="2010-08" db="EMBL/GenBank/DDBJ databases">
        <authorList>
            <consortium name="Caenorhabditis japonica Sequencing Consortium"/>
            <person name="Wilson R.K."/>
        </authorList>
    </citation>
    <scope>NUCLEOTIDE SEQUENCE [LARGE SCALE GENOMIC DNA]</scope>
    <source>
        <strain evidence="3">DF5081</strain>
    </source>
</reference>
<feature type="transmembrane region" description="Helical" evidence="1">
    <location>
        <begin position="75"/>
        <end position="93"/>
    </location>
</feature>
<keyword evidence="1" id="KW-0472">Membrane</keyword>
<evidence type="ECO:0000313" key="2">
    <source>
        <dbReference type="EnsemblMetazoa" id="CJA14429.1"/>
    </source>
</evidence>
<dbReference type="GO" id="GO:0016020">
    <property type="term" value="C:membrane"/>
    <property type="evidence" value="ECO:0007669"/>
    <property type="project" value="TreeGrafter"/>
</dbReference>
<dbReference type="Proteomes" id="UP000005237">
    <property type="component" value="Unassembled WGS sequence"/>
</dbReference>
<dbReference type="InterPro" id="IPR019426">
    <property type="entry name" value="7TM_GPCR_serpentine_rcpt_Srv"/>
</dbReference>
<protein>
    <recommendedName>
        <fullName evidence="4">Serpentine receptor class gamma</fullName>
    </recommendedName>
</protein>
<dbReference type="SUPFAM" id="SSF81321">
    <property type="entry name" value="Family A G protein-coupled receptor-like"/>
    <property type="match status" value="1"/>
</dbReference>
<dbReference type="Pfam" id="PF10323">
    <property type="entry name" value="7TM_GPCR_Srv"/>
    <property type="match status" value="1"/>
</dbReference>
<evidence type="ECO:0000313" key="3">
    <source>
        <dbReference type="Proteomes" id="UP000005237"/>
    </source>
</evidence>
<feature type="transmembrane region" description="Helical" evidence="1">
    <location>
        <begin position="46"/>
        <end position="68"/>
    </location>
</feature>
<sequence>MIIYLTTYEFRQVPGLKHIYFVYQEYFICAISYNSVYYFLYIRCTGIIFLSINRCLVICGPTSIVTCWIQKAHTWQIVVVYWTVPTLISIFVLKDTDFYYDSLETMEVVVPRSVIMVGAICCFFLFQLLRNPCLAIDHRETCKKEETDHIINRGYTKKYKV</sequence>
<proteinExistence type="predicted"/>
<dbReference type="EnsemblMetazoa" id="CJA14429.1">
    <property type="protein sequence ID" value="CJA14429.1"/>
    <property type="gene ID" value="WBGene00133633"/>
</dbReference>
<keyword evidence="1" id="KW-1133">Transmembrane helix</keyword>
<feature type="transmembrane region" description="Helical" evidence="1">
    <location>
        <begin position="20"/>
        <end position="40"/>
    </location>
</feature>
<keyword evidence="1" id="KW-0812">Transmembrane</keyword>
<accession>A0A8R1HYN8</accession>
<dbReference type="InterPro" id="IPR052665">
    <property type="entry name" value="Neuropeptide-GPCR"/>
</dbReference>
<feature type="transmembrane region" description="Helical" evidence="1">
    <location>
        <begin position="113"/>
        <end position="129"/>
    </location>
</feature>